<comment type="similarity">
    <text evidence="5">Belongs to the DarP family.</text>
</comment>
<dbReference type="RefSeq" id="WP_386024715.1">
    <property type="nucleotide sequence ID" value="NZ_JBHUHX010000013.1"/>
</dbReference>
<protein>
    <recommendedName>
        <fullName evidence="5">Dual-action ribosomal maturation protein DarP</fullName>
    </recommendedName>
    <alternativeName>
        <fullName evidence="5">Large ribosomal subunit assembly factor DarP</fullName>
    </alternativeName>
</protein>
<proteinExistence type="inferred from homology"/>
<organism evidence="7 8">
    <name type="scientific">Thiorhodococcus fuscus</name>
    <dbReference type="NCBI Taxonomy" id="527200"/>
    <lineage>
        <taxon>Bacteria</taxon>
        <taxon>Pseudomonadati</taxon>
        <taxon>Pseudomonadota</taxon>
        <taxon>Gammaproteobacteria</taxon>
        <taxon>Chromatiales</taxon>
        <taxon>Chromatiaceae</taxon>
        <taxon>Thiorhodococcus</taxon>
    </lineage>
</organism>
<evidence type="ECO:0000313" key="8">
    <source>
        <dbReference type="Proteomes" id="UP001597337"/>
    </source>
</evidence>
<dbReference type="HAMAP" id="MF_00765">
    <property type="entry name" value="DarP"/>
    <property type="match status" value="1"/>
</dbReference>
<dbReference type="EMBL" id="JBHUHX010000013">
    <property type="protein sequence ID" value="MFD2111424.1"/>
    <property type="molecule type" value="Genomic_DNA"/>
</dbReference>
<accession>A0ABW4Y9X0</accession>
<keyword evidence="2 5" id="KW-0690">Ribosome biogenesis</keyword>
<keyword evidence="4 5" id="KW-0694">RNA-binding</keyword>
<name>A0ABW4Y9X0_9GAMM</name>
<feature type="compositionally biased region" description="Acidic residues" evidence="6">
    <location>
        <begin position="9"/>
        <end position="23"/>
    </location>
</feature>
<comment type="function">
    <text evidence="5">Member of a network of 50S ribosomal subunit biogenesis factors which assembles along the 30S-50S interface, preventing incorrect 23S rRNA structures from forming. Promotes peptidyl transferase center (PTC) maturation.</text>
</comment>
<evidence type="ECO:0000256" key="1">
    <source>
        <dbReference type="ARBA" id="ARBA00022490"/>
    </source>
</evidence>
<feature type="region of interest" description="Disordered" evidence="6">
    <location>
        <begin position="1"/>
        <end position="36"/>
    </location>
</feature>
<dbReference type="Gene3D" id="1.10.60.30">
    <property type="entry name" value="PSPTO4464-like domains"/>
    <property type="match status" value="2"/>
</dbReference>
<dbReference type="CDD" id="cd16331">
    <property type="entry name" value="YjgA-like"/>
    <property type="match status" value="1"/>
</dbReference>
<dbReference type="PANTHER" id="PTHR38101:SF1">
    <property type="entry name" value="UPF0307 PROTEIN YJGA"/>
    <property type="match status" value="1"/>
</dbReference>
<keyword evidence="8" id="KW-1185">Reference proteome</keyword>
<sequence>MQRVSMENQYDDDLNDQDDDYEEEARGPSKSQLKREKLALQSLAERMASMPRSALERLNLSEDTWVALDETPRIKDHRALGRHWKRIANLLVREDMEAVQALMDGAEAREREANARHHALERWRERMIAEGDSAVNAFVEECPTVDRQQLRTLVRNAQRDAERGKPDAPRKLFRFLRETIEEAED</sequence>
<comment type="caution">
    <text evidence="7">The sequence shown here is derived from an EMBL/GenBank/DDBJ whole genome shotgun (WGS) entry which is preliminary data.</text>
</comment>
<evidence type="ECO:0000256" key="2">
    <source>
        <dbReference type="ARBA" id="ARBA00022517"/>
    </source>
</evidence>
<dbReference type="PIRSF" id="PIRSF016183">
    <property type="entry name" value="UCP016183"/>
    <property type="match status" value="1"/>
</dbReference>
<gene>
    <name evidence="7" type="primary">yjgA</name>
    <name evidence="5" type="synonym">darP</name>
    <name evidence="7" type="ORF">ACFSJC_06185</name>
</gene>
<dbReference type="PANTHER" id="PTHR38101">
    <property type="entry name" value="UPF0307 PROTEIN YJGA"/>
    <property type="match status" value="1"/>
</dbReference>
<reference evidence="8" key="1">
    <citation type="journal article" date="2019" name="Int. J. Syst. Evol. Microbiol.">
        <title>The Global Catalogue of Microorganisms (GCM) 10K type strain sequencing project: providing services to taxonomists for standard genome sequencing and annotation.</title>
        <authorList>
            <consortium name="The Broad Institute Genomics Platform"/>
            <consortium name="The Broad Institute Genome Sequencing Center for Infectious Disease"/>
            <person name="Wu L."/>
            <person name="Ma J."/>
        </authorList>
    </citation>
    <scope>NUCLEOTIDE SEQUENCE [LARGE SCALE GENOMIC DNA]</scope>
    <source>
        <strain evidence="8">KACC 12597</strain>
    </source>
</reference>
<evidence type="ECO:0000256" key="6">
    <source>
        <dbReference type="SAM" id="MobiDB-lite"/>
    </source>
</evidence>
<dbReference type="NCBIfam" id="NF003593">
    <property type="entry name" value="PRK05255.1-1"/>
    <property type="match status" value="1"/>
</dbReference>
<dbReference type="InterPro" id="IPR006839">
    <property type="entry name" value="DarP"/>
</dbReference>
<evidence type="ECO:0000256" key="3">
    <source>
        <dbReference type="ARBA" id="ARBA00022730"/>
    </source>
</evidence>
<keyword evidence="1 5" id="KW-0963">Cytoplasm</keyword>
<evidence type="ECO:0000313" key="7">
    <source>
        <dbReference type="EMBL" id="MFD2111424.1"/>
    </source>
</evidence>
<comment type="subcellular location">
    <subcellularLocation>
        <location evidence="5">Cytoplasm</location>
    </subcellularLocation>
    <text evidence="5">Associates with late stage pre-50S ribosomal subunits.</text>
</comment>
<dbReference type="SUPFAM" id="SSF158710">
    <property type="entry name" value="PSPTO4464-like"/>
    <property type="match status" value="1"/>
</dbReference>
<dbReference type="Pfam" id="PF04751">
    <property type="entry name" value="DarP"/>
    <property type="match status" value="1"/>
</dbReference>
<dbReference type="Proteomes" id="UP001597337">
    <property type="component" value="Unassembled WGS sequence"/>
</dbReference>
<evidence type="ECO:0000256" key="4">
    <source>
        <dbReference type="ARBA" id="ARBA00022884"/>
    </source>
</evidence>
<evidence type="ECO:0000256" key="5">
    <source>
        <dbReference type="HAMAP-Rule" id="MF_00765"/>
    </source>
</evidence>
<dbReference type="InterPro" id="IPR023153">
    <property type="entry name" value="DarP_sf"/>
</dbReference>
<keyword evidence="3 5" id="KW-0699">rRNA-binding</keyword>